<comment type="miscellaneous">
    <text evidence="14">The active site is a redox-active disulfide bond.</text>
</comment>
<dbReference type="PANTHER" id="PTHR22912:SF219">
    <property type="entry name" value="DIHYDROLIPOYL DEHYDROGENASE"/>
    <property type="match status" value="1"/>
</dbReference>
<feature type="binding site" evidence="12">
    <location>
        <position position="306"/>
    </location>
    <ligand>
        <name>FAD</name>
        <dbReference type="ChEBI" id="CHEBI:57692"/>
    </ligand>
</feature>
<comment type="catalytic activity">
    <reaction evidence="10 14">
        <text>N(6)-[(R)-dihydrolipoyl]-L-lysyl-[protein] + NAD(+) = N(6)-[(R)-lipoyl]-L-lysyl-[protein] + NADH + H(+)</text>
        <dbReference type="Rhea" id="RHEA:15045"/>
        <dbReference type="Rhea" id="RHEA-COMP:10474"/>
        <dbReference type="Rhea" id="RHEA-COMP:10475"/>
        <dbReference type="ChEBI" id="CHEBI:15378"/>
        <dbReference type="ChEBI" id="CHEBI:57540"/>
        <dbReference type="ChEBI" id="CHEBI:57945"/>
        <dbReference type="ChEBI" id="CHEBI:83099"/>
        <dbReference type="ChEBI" id="CHEBI:83100"/>
        <dbReference type="EC" id="1.8.1.4"/>
    </reaction>
</comment>
<evidence type="ECO:0000256" key="3">
    <source>
        <dbReference type="ARBA" id="ARBA00016961"/>
    </source>
</evidence>
<keyword evidence="12" id="KW-0547">Nucleotide-binding</keyword>
<dbReference type="Proteomes" id="UP000197781">
    <property type="component" value="Chromosome"/>
</dbReference>
<dbReference type="PROSITE" id="PS00076">
    <property type="entry name" value="PYRIDINE_REDOX_1"/>
    <property type="match status" value="1"/>
</dbReference>
<dbReference type="Pfam" id="PF02852">
    <property type="entry name" value="Pyr_redox_dim"/>
    <property type="match status" value="1"/>
</dbReference>
<evidence type="ECO:0000259" key="16">
    <source>
        <dbReference type="Pfam" id="PF07992"/>
    </source>
</evidence>
<dbReference type="GO" id="GO:0006103">
    <property type="term" value="P:2-oxoglutarate metabolic process"/>
    <property type="evidence" value="ECO:0007669"/>
    <property type="project" value="TreeGrafter"/>
</dbReference>
<evidence type="ECO:0000256" key="11">
    <source>
        <dbReference type="PIRSR" id="PIRSR000350-2"/>
    </source>
</evidence>
<dbReference type="Gene3D" id="3.30.390.30">
    <property type="match status" value="1"/>
</dbReference>
<evidence type="ECO:0000313" key="17">
    <source>
        <dbReference type="EMBL" id="ASJ55932.1"/>
    </source>
</evidence>
<dbReference type="EMBL" id="CP018145">
    <property type="protein sequence ID" value="ASJ55932.1"/>
    <property type="molecule type" value="Genomic_DNA"/>
</dbReference>
<dbReference type="InterPro" id="IPR023753">
    <property type="entry name" value="FAD/NAD-binding_dom"/>
</dbReference>
<reference evidence="17 18" key="1">
    <citation type="submission" date="2016-11" db="EMBL/GenBank/DDBJ databases">
        <authorList>
            <person name="Jaros S."/>
            <person name="Januszkiewicz K."/>
            <person name="Wedrychowicz H."/>
        </authorList>
    </citation>
    <scope>NUCLEOTIDE SEQUENCE [LARGE SCALE GENOMIC DNA]</scope>
    <source>
        <strain evidence="17 18">NF2</strain>
    </source>
</reference>
<dbReference type="GO" id="GO:0004148">
    <property type="term" value="F:dihydrolipoyl dehydrogenase (NADH) activity"/>
    <property type="evidence" value="ECO:0007669"/>
    <property type="project" value="UniProtKB-EC"/>
</dbReference>
<evidence type="ECO:0000256" key="5">
    <source>
        <dbReference type="ARBA" id="ARBA00022827"/>
    </source>
</evidence>
<dbReference type="NCBIfam" id="TIGR01350">
    <property type="entry name" value="lipoamide_DH"/>
    <property type="match status" value="1"/>
</dbReference>
<dbReference type="InterPro" id="IPR050151">
    <property type="entry name" value="Class-I_Pyr_Nuc-Dis_Oxidored"/>
</dbReference>
<evidence type="ECO:0000256" key="14">
    <source>
        <dbReference type="RuleBase" id="RU003692"/>
    </source>
</evidence>
<feature type="disulfide bond" description="Redox-active" evidence="13">
    <location>
        <begin position="39"/>
        <end position="44"/>
    </location>
</feature>
<keyword evidence="9 14" id="KW-0676">Redox-active center</keyword>
<organism evidence="17 18">
    <name type="scientific">Brevibacillus formosus</name>
    <dbReference type="NCBI Taxonomy" id="54913"/>
    <lineage>
        <taxon>Bacteria</taxon>
        <taxon>Bacillati</taxon>
        <taxon>Bacillota</taxon>
        <taxon>Bacilli</taxon>
        <taxon>Bacillales</taxon>
        <taxon>Paenibacillaceae</taxon>
        <taxon>Brevibacillus</taxon>
    </lineage>
</organism>
<dbReference type="PRINTS" id="PR00411">
    <property type="entry name" value="PNDRDTASEI"/>
</dbReference>
<dbReference type="Gene3D" id="3.50.50.60">
    <property type="entry name" value="FAD/NAD(P)-binding domain"/>
    <property type="match status" value="2"/>
</dbReference>
<dbReference type="GO" id="GO:0050660">
    <property type="term" value="F:flavin adenine dinucleotide binding"/>
    <property type="evidence" value="ECO:0007669"/>
    <property type="project" value="InterPro"/>
</dbReference>
<dbReference type="SUPFAM" id="SSF55424">
    <property type="entry name" value="FAD/NAD-linked reductases, dimerisation (C-terminal) domain"/>
    <property type="match status" value="1"/>
</dbReference>
<name>A0A220MLZ5_9BACL</name>
<evidence type="ECO:0000256" key="10">
    <source>
        <dbReference type="ARBA" id="ARBA00049187"/>
    </source>
</evidence>
<evidence type="ECO:0000256" key="8">
    <source>
        <dbReference type="ARBA" id="ARBA00023157"/>
    </source>
</evidence>
<feature type="binding site" evidence="12">
    <location>
        <position position="201"/>
    </location>
    <ligand>
        <name>NAD(+)</name>
        <dbReference type="ChEBI" id="CHEBI:57540"/>
    </ligand>
</feature>
<proteinExistence type="inferred from homology"/>
<evidence type="ECO:0000256" key="2">
    <source>
        <dbReference type="ARBA" id="ARBA00012608"/>
    </source>
</evidence>
<evidence type="ECO:0000313" key="18">
    <source>
        <dbReference type="Proteomes" id="UP000197781"/>
    </source>
</evidence>
<comment type="similarity">
    <text evidence="1 14">Belongs to the class-I pyridine nucleotide-disulfide oxidoreductase family.</text>
</comment>
<dbReference type="PIRSF" id="PIRSF000350">
    <property type="entry name" value="Mercury_reductase_MerA"/>
    <property type="match status" value="1"/>
</dbReference>
<dbReference type="InterPro" id="IPR006258">
    <property type="entry name" value="Lipoamide_DH"/>
</dbReference>
<dbReference type="PRINTS" id="PR00368">
    <property type="entry name" value="FADPNR"/>
</dbReference>
<gene>
    <name evidence="17" type="ORF">BP422_21710</name>
</gene>
<keyword evidence="5 12" id="KW-0274">FAD</keyword>
<dbReference type="RefSeq" id="WP_088909554.1">
    <property type="nucleotide sequence ID" value="NZ_CP018145.1"/>
</dbReference>
<feature type="binding site" evidence="12">
    <location>
        <position position="266"/>
    </location>
    <ligand>
        <name>NAD(+)</name>
        <dbReference type="ChEBI" id="CHEBI:57540"/>
    </ligand>
</feature>
<feature type="active site" description="Proton acceptor" evidence="11">
    <location>
        <position position="438"/>
    </location>
</feature>
<sequence>MSAIAVIGGGPAGYVAAIAAAQKGKQVTLIEQRVLGGTCLNEGCMPTKSLLESAEMAEKIKHAGRFGIRVPEQEISIDWPGVQSYKNNIVQQLVMGIGFLMRKNKIKVLTGKARFVSQRQIAVEKDQGEEIVEADKIIIASGSEPIELPFAPFDGRWIIHSGHAMSLSAIPETLLIIGGGVIGCEFASIYSRMGCNVTVIEMADQLLPGEDADIAGVLQDQLERTGVKILTSTSLTSVDQQTKTVRFKSPDGSGEATAEVVLVAVGRMPRTAELQLDRAGVAFGKQGISVNGHMQTNVPHIYACGDVVGGIQLAHVAFHEGTVAALHACGLDAKANYRAVPRCIYTSPEIAGVGLTEKQARLQYGDVRIGEFSFSVNGKAMILGEAIGKVKVITEPEYNEILGVSIVGPRATELIGQGTVMIHGEMTADMMETFISAHPTLSEAVHEALLSAIGHAVHA</sequence>
<dbReference type="InterPro" id="IPR036188">
    <property type="entry name" value="FAD/NAD-bd_sf"/>
</dbReference>
<keyword evidence="6 14" id="KW-0560">Oxidoreductase</keyword>
<evidence type="ECO:0000256" key="7">
    <source>
        <dbReference type="ARBA" id="ARBA00023027"/>
    </source>
</evidence>
<evidence type="ECO:0000256" key="13">
    <source>
        <dbReference type="PIRSR" id="PIRSR000350-4"/>
    </source>
</evidence>
<evidence type="ECO:0000256" key="12">
    <source>
        <dbReference type="PIRSR" id="PIRSR000350-3"/>
    </source>
</evidence>
<comment type="cofactor">
    <cofactor evidence="12 14">
        <name>FAD</name>
        <dbReference type="ChEBI" id="CHEBI:57692"/>
    </cofactor>
    <text evidence="12 14">Binds 1 FAD per subunit.</text>
</comment>
<evidence type="ECO:0000256" key="1">
    <source>
        <dbReference type="ARBA" id="ARBA00007532"/>
    </source>
</evidence>
<dbReference type="SUPFAM" id="SSF51905">
    <property type="entry name" value="FAD/NAD(P)-binding domain"/>
    <property type="match status" value="1"/>
</dbReference>
<dbReference type="KEGG" id="bfm:BP422_21710"/>
<evidence type="ECO:0000256" key="4">
    <source>
        <dbReference type="ARBA" id="ARBA00022630"/>
    </source>
</evidence>
<protein>
    <recommendedName>
        <fullName evidence="3 14">Dihydrolipoyl dehydrogenase</fullName>
        <ecNumber evidence="2 14">1.8.1.4</ecNumber>
    </recommendedName>
</protein>
<keyword evidence="8" id="KW-1015">Disulfide bond</keyword>
<dbReference type="EC" id="1.8.1.4" evidence="2 14"/>
<evidence type="ECO:0000256" key="9">
    <source>
        <dbReference type="ARBA" id="ARBA00023284"/>
    </source>
</evidence>
<dbReference type="AlphaFoldDB" id="A0A220MLZ5"/>
<evidence type="ECO:0000256" key="6">
    <source>
        <dbReference type="ARBA" id="ARBA00023002"/>
    </source>
</evidence>
<evidence type="ECO:0000259" key="15">
    <source>
        <dbReference type="Pfam" id="PF02852"/>
    </source>
</evidence>
<feature type="domain" description="Pyridine nucleotide-disulphide oxidoreductase dimerisation" evidence="15">
    <location>
        <begin position="340"/>
        <end position="448"/>
    </location>
</feature>
<dbReference type="InterPro" id="IPR004099">
    <property type="entry name" value="Pyr_nucl-diS_OxRdtase_dimer"/>
</dbReference>
<dbReference type="InterPro" id="IPR016156">
    <property type="entry name" value="FAD/NAD-linked_Rdtase_dimer_sf"/>
</dbReference>
<dbReference type="InterPro" id="IPR012999">
    <property type="entry name" value="Pyr_OxRdtase_I_AS"/>
</dbReference>
<feature type="domain" description="FAD/NAD(P)-binding" evidence="16">
    <location>
        <begin position="4"/>
        <end position="321"/>
    </location>
</feature>
<dbReference type="InterPro" id="IPR001100">
    <property type="entry name" value="Pyr_nuc-diS_OxRdtase"/>
</dbReference>
<dbReference type="Pfam" id="PF07992">
    <property type="entry name" value="Pyr_redox_2"/>
    <property type="match status" value="1"/>
</dbReference>
<keyword evidence="4 14" id="KW-0285">Flavoprotein</keyword>
<accession>A0A220MLZ5</accession>
<keyword evidence="7 12" id="KW-0520">NAD</keyword>
<feature type="binding site" evidence="12">
    <location>
        <position position="48"/>
    </location>
    <ligand>
        <name>FAD</name>
        <dbReference type="ChEBI" id="CHEBI:57692"/>
    </ligand>
</feature>
<dbReference type="PANTHER" id="PTHR22912">
    <property type="entry name" value="DISULFIDE OXIDOREDUCTASE"/>
    <property type="match status" value="1"/>
</dbReference>
<dbReference type="FunFam" id="3.30.390.30:FF:000001">
    <property type="entry name" value="Dihydrolipoyl dehydrogenase"/>
    <property type="match status" value="1"/>
</dbReference>
<feature type="binding site" evidence="12">
    <location>
        <begin position="178"/>
        <end position="185"/>
    </location>
    <ligand>
        <name>NAD(+)</name>
        <dbReference type="ChEBI" id="CHEBI:57540"/>
    </ligand>
</feature>